<dbReference type="Gene3D" id="1.10.357.10">
    <property type="entry name" value="Tetracycline Repressor, domain 2"/>
    <property type="match status" value="1"/>
</dbReference>
<keyword evidence="1 2" id="KW-0238">DNA-binding</keyword>
<name>A0ABQ0HED6_9ACTN</name>
<evidence type="ECO:0000256" key="2">
    <source>
        <dbReference type="PROSITE-ProRule" id="PRU00335"/>
    </source>
</evidence>
<evidence type="ECO:0000259" key="4">
    <source>
        <dbReference type="PROSITE" id="PS50977"/>
    </source>
</evidence>
<dbReference type="Proteomes" id="UP000004881">
    <property type="component" value="Unassembled WGS sequence"/>
</dbReference>
<reference evidence="5 6" key="1">
    <citation type="submission" date="2012-02" db="EMBL/GenBank/DDBJ databases">
        <title>Whole genome shotgun sequence of Gordonia terrae NBRC 100016.</title>
        <authorList>
            <person name="Takarada H."/>
            <person name="Hosoyama A."/>
            <person name="Tsuchikane K."/>
            <person name="Katsumata H."/>
            <person name="Yamazaki S."/>
            <person name="Fujita N."/>
        </authorList>
    </citation>
    <scope>NUCLEOTIDE SEQUENCE [LARGE SCALE GENOMIC DNA]</scope>
    <source>
        <strain evidence="5 6">NBRC 100016</strain>
    </source>
</reference>
<evidence type="ECO:0000313" key="6">
    <source>
        <dbReference type="Proteomes" id="UP000004881"/>
    </source>
</evidence>
<feature type="DNA-binding region" description="H-T-H motif" evidence="2">
    <location>
        <begin position="46"/>
        <end position="65"/>
    </location>
</feature>
<dbReference type="InterPro" id="IPR050109">
    <property type="entry name" value="HTH-type_TetR-like_transc_reg"/>
</dbReference>
<organism evidence="5 6">
    <name type="scientific">Gordonia terrae NBRC 100016</name>
    <dbReference type="NCBI Taxonomy" id="1089454"/>
    <lineage>
        <taxon>Bacteria</taxon>
        <taxon>Bacillati</taxon>
        <taxon>Actinomycetota</taxon>
        <taxon>Actinomycetes</taxon>
        <taxon>Mycobacteriales</taxon>
        <taxon>Gordoniaceae</taxon>
        <taxon>Gordonia</taxon>
    </lineage>
</organism>
<evidence type="ECO:0000313" key="5">
    <source>
        <dbReference type="EMBL" id="GAB44250.1"/>
    </source>
</evidence>
<dbReference type="InterPro" id="IPR001647">
    <property type="entry name" value="HTH_TetR"/>
</dbReference>
<comment type="caution">
    <text evidence="5">The sequence shown here is derived from an EMBL/GenBank/DDBJ whole genome shotgun (WGS) entry which is preliminary data.</text>
</comment>
<dbReference type="Pfam" id="PF00440">
    <property type="entry name" value="TetR_N"/>
    <property type="match status" value="1"/>
</dbReference>
<dbReference type="Pfam" id="PF17920">
    <property type="entry name" value="TetR_C_16"/>
    <property type="match status" value="1"/>
</dbReference>
<evidence type="ECO:0000256" key="3">
    <source>
        <dbReference type="SAM" id="MobiDB-lite"/>
    </source>
</evidence>
<gene>
    <name evidence="5" type="ORF">GOTRE_060_01590</name>
</gene>
<dbReference type="PRINTS" id="PR00455">
    <property type="entry name" value="HTHTETR"/>
</dbReference>
<dbReference type="InterPro" id="IPR009057">
    <property type="entry name" value="Homeodomain-like_sf"/>
</dbReference>
<accession>A0ABQ0HED6</accession>
<proteinExistence type="predicted"/>
<sequence>MVRLMAKAESRSRATPGPRDERGVLSGRILAAARNAFATTGWSGTTIRGVARDADVDHALVYHYFGSKEGLLDACTNPPAVWLEGVARTWEAPRDELGATLLRYMMDSWADEEIGPVLRAVLQTAAHEESTRAKLRMIVERSLMGVSGLGADDEERRLRSGMIATQIMGFAMMRYIWAVEPMASMTPDEAVAAIAPNLQRYIEGDLTG</sequence>
<keyword evidence="6" id="KW-1185">Reference proteome</keyword>
<dbReference type="SUPFAM" id="SSF46689">
    <property type="entry name" value="Homeodomain-like"/>
    <property type="match status" value="1"/>
</dbReference>
<dbReference type="InterPro" id="IPR041678">
    <property type="entry name" value="TetR_C_16"/>
</dbReference>
<evidence type="ECO:0000256" key="1">
    <source>
        <dbReference type="ARBA" id="ARBA00023125"/>
    </source>
</evidence>
<dbReference type="PANTHER" id="PTHR30055">
    <property type="entry name" value="HTH-TYPE TRANSCRIPTIONAL REGULATOR RUTR"/>
    <property type="match status" value="1"/>
</dbReference>
<dbReference type="Gene3D" id="1.10.10.60">
    <property type="entry name" value="Homeodomain-like"/>
    <property type="match status" value="1"/>
</dbReference>
<dbReference type="SUPFAM" id="SSF48498">
    <property type="entry name" value="Tetracyclin repressor-like, C-terminal domain"/>
    <property type="match status" value="1"/>
</dbReference>
<dbReference type="PROSITE" id="PS50977">
    <property type="entry name" value="HTH_TETR_2"/>
    <property type="match status" value="1"/>
</dbReference>
<feature type="region of interest" description="Disordered" evidence="3">
    <location>
        <begin position="1"/>
        <end position="22"/>
    </location>
</feature>
<protein>
    <submittedName>
        <fullName evidence="5">TetR family transcriptional regulator</fullName>
    </submittedName>
</protein>
<feature type="domain" description="HTH tetR-type" evidence="4">
    <location>
        <begin position="23"/>
        <end position="83"/>
    </location>
</feature>
<dbReference type="PANTHER" id="PTHR30055:SF235">
    <property type="entry name" value="TRANSCRIPTIONAL REGULATORY PROTEIN"/>
    <property type="match status" value="1"/>
</dbReference>
<dbReference type="EMBL" id="BAFD01000060">
    <property type="protein sequence ID" value="GAB44250.1"/>
    <property type="molecule type" value="Genomic_DNA"/>
</dbReference>
<dbReference type="InterPro" id="IPR036271">
    <property type="entry name" value="Tet_transcr_reg_TetR-rel_C_sf"/>
</dbReference>